<keyword evidence="3" id="KW-0804">Transcription</keyword>
<dbReference type="EMBL" id="LMWS01000032">
    <property type="protein sequence ID" value="KUN35377.1"/>
    <property type="molecule type" value="Genomic_DNA"/>
</dbReference>
<dbReference type="SUPFAM" id="SSF53697">
    <property type="entry name" value="SIS domain"/>
    <property type="match status" value="1"/>
</dbReference>
<dbReference type="Gene3D" id="1.10.10.10">
    <property type="entry name" value="Winged helix-like DNA-binding domain superfamily/Winged helix DNA-binding domain"/>
    <property type="match status" value="1"/>
</dbReference>
<dbReference type="InterPro" id="IPR046348">
    <property type="entry name" value="SIS_dom_sf"/>
</dbReference>
<protein>
    <submittedName>
        <fullName evidence="7">RpiR family transcriptional regulator</fullName>
    </submittedName>
</protein>
<dbReference type="STRING" id="68231.AQJ30_24830"/>
<dbReference type="SUPFAM" id="SSF46689">
    <property type="entry name" value="Homeodomain-like"/>
    <property type="match status" value="1"/>
</dbReference>
<dbReference type="GO" id="GO:0003700">
    <property type="term" value="F:DNA-binding transcription factor activity"/>
    <property type="evidence" value="ECO:0007669"/>
    <property type="project" value="InterPro"/>
</dbReference>
<dbReference type="Gene3D" id="3.40.50.10490">
    <property type="entry name" value="Glucose-6-phosphate isomerase like protein, domain 1"/>
    <property type="match status" value="1"/>
</dbReference>
<dbReference type="InterPro" id="IPR000281">
    <property type="entry name" value="HTH_RpiR"/>
</dbReference>
<dbReference type="GO" id="GO:1901135">
    <property type="term" value="P:carbohydrate derivative metabolic process"/>
    <property type="evidence" value="ECO:0007669"/>
    <property type="project" value="InterPro"/>
</dbReference>
<keyword evidence="2" id="KW-0238">DNA-binding</keyword>
<accession>A0A101QSN0</accession>
<feature type="region of interest" description="Disordered" evidence="4">
    <location>
        <begin position="85"/>
        <end position="108"/>
    </location>
</feature>
<evidence type="ECO:0000256" key="2">
    <source>
        <dbReference type="ARBA" id="ARBA00023125"/>
    </source>
</evidence>
<dbReference type="AlphaFoldDB" id="A0A101QSN0"/>
<name>A0A101QSN0_9ACTN</name>
<comment type="caution">
    <text evidence="7">The sequence shown here is derived from an EMBL/GenBank/DDBJ whole genome shotgun (WGS) entry which is preliminary data.</text>
</comment>
<dbReference type="RefSeq" id="WP_067238159.1">
    <property type="nucleotide sequence ID" value="NZ_JBFAEE010000014.1"/>
</dbReference>
<dbReference type="PANTHER" id="PTHR30514:SF18">
    <property type="entry name" value="RPIR-FAMILY TRANSCRIPTIONAL REGULATOR"/>
    <property type="match status" value="1"/>
</dbReference>
<dbReference type="GO" id="GO:0003677">
    <property type="term" value="F:DNA binding"/>
    <property type="evidence" value="ECO:0007669"/>
    <property type="project" value="UniProtKB-KW"/>
</dbReference>
<proteinExistence type="predicted"/>
<dbReference type="GeneID" id="91427804"/>
<dbReference type="CDD" id="cd05013">
    <property type="entry name" value="SIS_RpiR"/>
    <property type="match status" value="1"/>
</dbReference>
<dbReference type="PROSITE" id="PS51071">
    <property type="entry name" value="HTH_RPIR"/>
    <property type="match status" value="1"/>
</dbReference>
<evidence type="ECO:0000259" key="6">
    <source>
        <dbReference type="PROSITE" id="PS51464"/>
    </source>
</evidence>
<organism evidence="7 8">
    <name type="scientific">Streptomyces longwoodensis</name>
    <dbReference type="NCBI Taxonomy" id="68231"/>
    <lineage>
        <taxon>Bacteria</taxon>
        <taxon>Bacillati</taxon>
        <taxon>Actinomycetota</taxon>
        <taxon>Actinomycetes</taxon>
        <taxon>Kitasatosporales</taxon>
        <taxon>Streptomycetaceae</taxon>
        <taxon>Streptomyces</taxon>
    </lineage>
</organism>
<reference evidence="7 8" key="1">
    <citation type="submission" date="2015-10" db="EMBL/GenBank/DDBJ databases">
        <title>Draft genome sequence of Streptomyces longwoodensis DSM 41677, type strain for the species Streptomyces longwoodensis.</title>
        <authorList>
            <person name="Ruckert C."/>
            <person name="Winkler A."/>
            <person name="Kalinowski J."/>
            <person name="Kampfer P."/>
            <person name="Glaeser S."/>
        </authorList>
    </citation>
    <scope>NUCLEOTIDE SEQUENCE [LARGE SCALE GENOMIC DNA]</scope>
    <source>
        <strain evidence="7 8">DSM 41677</strain>
    </source>
</reference>
<keyword evidence="8" id="KW-1185">Reference proteome</keyword>
<dbReference type="InterPro" id="IPR036388">
    <property type="entry name" value="WH-like_DNA-bd_sf"/>
</dbReference>
<feature type="domain" description="HTH rpiR-type" evidence="5">
    <location>
        <begin position="3"/>
        <end position="79"/>
    </location>
</feature>
<evidence type="ECO:0000256" key="3">
    <source>
        <dbReference type="ARBA" id="ARBA00023163"/>
    </source>
</evidence>
<dbReference type="PANTHER" id="PTHR30514">
    <property type="entry name" value="GLUCOKINASE"/>
    <property type="match status" value="1"/>
</dbReference>
<evidence type="ECO:0000313" key="8">
    <source>
        <dbReference type="Proteomes" id="UP000053271"/>
    </source>
</evidence>
<dbReference type="InterPro" id="IPR001347">
    <property type="entry name" value="SIS_dom"/>
</dbReference>
<dbReference type="InterPro" id="IPR009057">
    <property type="entry name" value="Homeodomain-like_sf"/>
</dbReference>
<feature type="domain" description="SIS" evidence="6">
    <location>
        <begin position="138"/>
        <end position="276"/>
    </location>
</feature>
<dbReference type="Proteomes" id="UP000053271">
    <property type="component" value="Unassembled WGS sequence"/>
</dbReference>
<dbReference type="GO" id="GO:0097367">
    <property type="term" value="F:carbohydrate derivative binding"/>
    <property type="evidence" value="ECO:0007669"/>
    <property type="project" value="InterPro"/>
</dbReference>
<keyword evidence="1" id="KW-0805">Transcription regulation</keyword>
<evidence type="ECO:0000259" key="5">
    <source>
        <dbReference type="PROSITE" id="PS51071"/>
    </source>
</evidence>
<dbReference type="Pfam" id="PF01380">
    <property type="entry name" value="SIS"/>
    <property type="match status" value="1"/>
</dbReference>
<evidence type="ECO:0000256" key="4">
    <source>
        <dbReference type="SAM" id="MobiDB-lite"/>
    </source>
</evidence>
<dbReference type="InterPro" id="IPR035472">
    <property type="entry name" value="RpiR-like_SIS"/>
</dbReference>
<evidence type="ECO:0000256" key="1">
    <source>
        <dbReference type="ARBA" id="ARBA00023015"/>
    </source>
</evidence>
<evidence type="ECO:0000313" key="7">
    <source>
        <dbReference type="EMBL" id="KUN35377.1"/>
    </source>
</evidence>
<sequence length="295" mass="32131">MSGTLADEIRARLGELSPAERKVARVLLAGYPAAVFETVATIAERAAVSTPTVLRCATRLGYRGFPDLQAALRAELDERNASPITLYESATAAPGPEGTADASGGPEEGPLLDRELSTVTHAVSRTFREVSPHDFGHAVELLGDERRRVHLAGGRFTHLLAQYLGLHLMQFRDQVSFLPDRDVERTAYLTQLGRRDVTVVFDYRRYEEDKTVVAELARENGGKVVVFTDPWLSPAAAHADVVLTSHVTSTSPYDSLTPTFALIESLVAAVLHRIGPAAHQRMKDAEGVARRIGLL</sequence>
<dbReference type="InterPro" id="IPR047640">
    <property type="entry name" value="RpiR-like"/>
</dbReference>
<dbReference type="Pfam" id="PF01418">
    <property type="entry name" value="HTH_6"/>
    <property type="match status" value="1"/>
</dbReference>
<gene>
    <name evidence="7" type="ORF">AQJ30_24830</name>
</gene>
<dbReference type="PROSITE" id="PS51464">
    <property type="entry name" value="SIS"/>
    <property type="match status" value="1"/>
</dbReference>